<name>A0A0C3L1W6_9AGAM</name>
<sequence length="103" mass="12298">DEESYDDFEEPTIKINVQNDGTLVEATQIDDYWWRGESLKDMCFYDFVRFVSKVKCGARPPMQRLGTYQRHKLTTPHPQWKTHELVQHTDEALLNVKHEYVPR</sequence>
<gene>
    <name evidence="1" type="ORF">M407DRAFT_52303</name>
</gene>
<keyword evidence="2" id="KW-1185">Reference proteome</keyword>
<protein>
    <submittedName>
        <fullName evidence="1">Uncharacterized protein</fullName>
    </submittedName>
</protein>
<dbReference type="HOGENOM" id="CLU_2270307_0_0_1"/>
<accession>A0A0C3L1W6</accession>
<reference evidence="1 2" key="1">
    <citation type="submission" date="2014-04" db="EMBL/GenBank/DDBJ databases">
        <authorList>
            <consortium name="DOE Joint Genome Institute"/>
            <person name="Kuo A."/>
            <person name="Girlanda M."/>
            <person name="Perotto S."/>
            <person name="Kohler A."/>
            <person name="Nagy L.G."/>
            <person name="Floudas D."/>
            <person name="Copeland A."/>
            <person name="Barry K.W."/>
            <person name="Cichocki N."/>
            <person name="Veneault-Fourrey C."/>
            <person name="LaButti K."/>
            <person name="Lindquist E.A."/>
            <person name="Lipzen A."/>
            <person name="Lundell T."/>
            <person name="Morin E."/>
            <person name="Murat C."/>
            <person name="Sun H."/>
            <person name="Tunlid A."/>
            <person name="Henrissat B."/>
            <person name="Grigoriev I.V."/>
            <person name="Hibbett D.S."/>
            <person name="Martin F."/>
            <person name="Nordberg H.P."/>
            <person name="Cantor M.N."/>
            <person name="Hua S.X."/>
        </authorList>
    </citation>
    <scope>NUCLEOTIDE SEQUENCE [LARGE SCALE GENOMIC DNA]</scope>
    <source>
        <strain evidence="1 2">MUT 4182</strain>
    </source>
</reference>
<reference evidence="2" key="2">
    <citation type="submission" date="2015-01" db="EMBL/GenBank/DDBJ databases">
        <title>Evolutionary Origins and Diversification of the Mycorrhizal Mutualists.</title>
        <authorList>
            <consortium name="DOE Joint Genome Institute"/>
            <consortium name="Mycorrhizal Genomics Consortium"/>
            <person name="Kohler A."/>
            <person name="Kuo A."/>
            <person name="Nagy L.G."/>
            <person name="Floudas D."/>
            <person name="Copeland A."/>
            <person name="Barry K.W."/>
            <person name="Cichocki N."/>
            <person name="Veneault-Fourrey C."/>
            <person name="LaButti K."/>
            <person name="Lindquist E.A."/>
            <person name="Lipzen A."/>
            <person name="Lundell T."/>
            <person name="Morin E."/>
            <person name="Murat C."/>
            <person name="Riley R."/>
            <person name="Ohm R."/>
            <person name="Sun H."/>
            <person name="Tunlid A."/>
            <person name="Henrissat B."/>
            <person name="Grigoriev I.V."/>
            <person name="Hibbett D.S."/>
            <person name="Martin F."/>
        </authorList>
    </citation>
    <scope>NUCLEOTIDE SEQUENCE [LARGE SCALE GENOMIC DNA]</scope>
    <source>
        <strain evidence="2">MUT 4182</strain>
    </source>
</reference>
<evidence type="ECO:0000313" key="1">
    <source>
        <dbReference type="EMBL" id="KIO27738.1"/>
    </source>
</evidence>
<organism evidence="1 2">
    <name type="scientific">Tulasnella calospora MUT 4182</name>
    <dbReference type="NCBI Taxonomy" id="1051891"/>
    <lineage>
        <taxon>Eukaryota</taxon>
        <taxon>Fungi</taxon>
        <taxon>Dikarya</taxon>
        <taxon>Basidiomycota</taxon>
        <taxon>Agaricomycotina</taxon>
        <taxon>Agaricomycetes</taxon>
        <taxon>Cantharellales</taxon>
        <taxon>Tulasnellaceae</taxon>
        <taxon>Tulasnella</taxon>
    </lineage>
</organism>
<feature type="non-terminal residue" evidence="1">
    <location>
        <position position="103"/>
    </location>
</feature>
<dbReference type="EMBL" id="KN823004">
    <property type="protein sequence ID" value="KIO27738.1"/>
    <property type="molecule type" value="Genomic_DNA"/>
</dbReference>
<feature type="non-terminal residue" evidence="1">
    <location>
        <position position="1"/>
    </location>
</feature>
<proteinExistence type="predicted"/>
<dbReference type="Proteomes" id="UP000054248">
    <property type="component" value="Unassembled WGS sequence"/>
</dbReference>
<evidence type="ECO:0000313" key="2">
    <source>
        <dbReference type="Proteomes" id="UP000054248"/>
    </source>
</evidence>
<dbReference type="OrthoDB" id="2605670at2759"/>
<dbReference type="AlphaFoldDB" id="A0A0C3L1W6"/>